<evidence type="ECO:0000313" key="2">
    <source>
        <dbReference type="EMBL" id="SBO95154.1"/>
    </source>
</evidence>
<evidence type="ECO:0000256" key="1">
    <source>
        <dbReference type="SAM" id="SignalP"/>
    </source>
</evidence>
<protein>
    <recommendedName>
        <fullName evidence="3">Secreted protein</fullName>
    </recommendedName>
</protein>
<keyword evidence="1" id="KW-0732">Signal</keyword>
<feature type="signal peptide" evidence="1">
    <location>
        <begin position="1"/>
        <end position="29"/>
    </location>
</feature>
<gene>
    <name evidence="2" type="ORF">BN4615_P4670</name>
</gene>
<organism evidence="2">
    <name type="scientific">Nonomuraea gerenzanensis</name>
    <dbReference type="NCBI Taxonomy" id="93944"/>
    <lineage>
        <taxon>Bacteria</taxon>
        <taxon>Bacillati</taxon>
        <taxon>Actinomycetota</taxon>
        <taxon>Actinomycetes</taxon>
        <taxon>Streptosporangiales</taxon>
        <taxon>Streptosporangiaceae</taxon>
        <taxon>Nonomuraea</taxon>
    </lineage>
</organism>
<dbReference type="AlphaFoldDB" id="A0A1M4E8R4"/>
<feature type="chain" id="PRO_5013041794" description="Secreted protein" evidence="1">
    <location>
        <begin position="30"/>
        <end position="206"/>
    </location>
</feature>
<evidence type="ECO:0008006" key="3">
    <source>
        <dbReference type="Google" id="ProtNLM"/>
    </source>
</evidence>
<accession>A0A1M4E8R4</accession>
<sequence>MRLTGPTRLIAAATLAAAAFMSTTGAAWAEPVTEDFQTSSGAIGPGSYKTVTLKCPSTLPYIVSFGASTQIDSDEDELHTHVVDVKANEANRSISVSFTNSEPKNTWPPVDVSVKLHVSCSNVKPAQPPSLHVTKNVTVPILGTFSAFVLCPVSHPRLVETHEGHDAALTRTKLNSFPGNVGGGATWENNDGFAPHPAWVRVYCTA</sequence>
<name>A0A1M4E8R4_9ACTN</name>
<dbReference type="RefSeq" id="WP_225274553.1">
    <property type="nucleotide sequence ID" value="NZ_CP084058.1"/>
</dbReference>
<proteinExistence type="predicted"/>
<reference evidence="2" key="1">
    <citation type="submission" date="2016-04" db="EMBL/GenBank/DDBJ databases">
        <authorList>
            <person name="Evans L.H."/>
            <person name="Alamgir A."/>
            <person name="Owens N."/>
            <person name="Weber N.D."/>
            <person name="Virtaneva K."/>
            <person name="Barbian K."/>
            <person name="Babar A."/>
            <person name="Rosenke K."/>
        </authorList>
    </citation>
    <scope>NUCLEOTIDE SEQUENCE</scope>
    <source>
        <strain evidence="2">Nono1</strain>
    </source>
</reference>
<dbReference type="EMBL" id="LT559118">
    <property type="protein sequence ID" value="SBO95154.1"/>
    <property type="molecule type" value="Genomic_DNA"/>
</dbReference>